<dbReference type="EMBL" id="QGKV02000832">
    <property type="protein sequence ID" value="KAF3547054.1"/>
    <property type="molecule type" value="Genomic_DNA"/>
</dbReference>
<gene>
    <name evidence="1" type="ORF">DY000_02009508</name>
</gene>
<proteinExistence type="predicted"/>
<dbReference type="Proteomes" id="UP000266723">
    <property type="component" value="Unassembled WGS sequence"/>
</dbReference>
<sequence length="117" mass="13268">MNRGTVIQKFRRFPSAEATNEESHDVVIVRRVKKRSEYPGGAIGCGYDRSGTTEQVSRKTVKAVIGSSGQRLGTKHFKLTHFEEENMNLMRICECIAQIQKSWIHTVLSTCSYSDEE</sequence>
<evidence type="ECO:0000313" key="1">
    <source>
        <dbReference type="EMBL" id="KAF3547054.1"/>
    </source>
</evidence>
<keyword evidence="2" id="KW-1185">Reference proteome</keyword>
<evidence type="ECO:0000313" key="2">
    <source>
        <dbReference type="Proteomes" id="UP000266723"/>
    </source>
</evidence>
<name>A0ABQ7C5B8_BRACR</name>
<comment type="caution">
    <text evidence="1">The sequence shown here is derived from an EMBL/GenBank/DDBJ whole genome shotgun (WGS) entry which is preliminary data.</text>
</comment>
<protein>
    <submittedName>
        <fullName evidence="1">Uncharacterized protein</fullName>
    </submittedName>
</protein>
<reference evidence="1 2" key="1">
    <citation type="journal article" date="2020" name="BMC Genomics">
        <title>Intraspecific diversification of the crop wild relative Brassica cretica Lam. using demographic model selection.</title>
        <authorList>
            <person name="Kioukis A."/>
            <person name="Michalopoulou V.A."/>
            <person name="Briers L."/>
            <person name="Pirintsos S."/>
            <person name="Studholme D.J."/>
            <person name="Pavlidis P."/>
            <person name="Sarris P.F."/>
        </authorList>
    </citation>
    <scope>NUCLEOTIDE SEQUENCE [LARGE SCALE GENOMIC DNA]</scope>
    <source>
        <strain evidence="2">cv. PFS-1207/04</strain>
    </source>
</reference>
<organism evidence="1 2">
    <name type="scientific">Brassica cretica</name>
    <name type="common">Mustard</name>
    <dbReference type="NCBI Taxonomy" id="69181"/>
    <lineage>
        <taxon>Eukaryota</taxon>
        <taxon>Viridiplantae</taxon>
        <taxon>Streptophyta</taxon>
        <taxon>Embryophyta</taxon>
        <taxon>Tracheophyta</taxon>
        <taxon>Spermatophyta</taxon>
        <taxon>Magnoliopsida</taxon>
        <taxon>eudicotyledons</taxon>
        <taxon>Gunneridae</taxon>
        <taxon>Pentapetalae</taxon>
        <taxon>rosids</taxon>
        <taxon>malvids</taxon>
        <taxon>Brassicales</taxon>
        <taxon>Brassicaceae</taxon>
        <taxon>Brassiceae</taxon>
        <taxon>Brassica</taxon>
    </lineage>
</organism>
<accession>A0ABQ7C5B8</accession>